<dbReference type="Gene3D" id="3.90.550.10">
    <property type="entry name" value="Spore Coat Polysaccharide Biosynthesis Protein SpsA, Chain A"/>
    <property type="match status" value="1"/>
</dbReference>
<comment type="caution">
    <text evidence="3">The sequence shown here is derived from an EMBL/GenBank/DDBJ whole genome shotgun (WGS) entry which is preliminary data.</text>
</comment>
<evidence type="ECO:0000313" key="3">
    <source>
        <dbReference type="EMBL" id="ENV10510.1"/>
    </source>
</evidence>
<dbReference type="PATRIC" id="fig|1144672.3.peg.267"/>
<name>N8XTX6_9GAMM</name>
<accession>N8XTX6</accession>
<dbReference type="PANTHER" id="PTHR43685">
    <property type="entry name" value="GLYCOSYLTRANSFERASE"/>
    <property type="match status" value="1"/>
</dbReference>
<dbReference type="InterPro" id="IPR001173">
    <property type="entry name" value="Glyco_trans_2-like"/>
</dbReference>
<dbReference type="InterPro" id="IPR029044">
    <property type="entry name" value="Nucleotide-diphossugar_trans"/>
</dbReference>
<dbReference type="InterPro" id="IPR050834">
    <property type="entry name" value="Glycosyltransf_2"/>
</dbReference>
<keyword evidence="1" id="KW-0472">Membrane</keyword>
<protein>
    <recommendedName>
        <fullName evidence="2">Glycosyltransferase 2-like domain-containing protein</fullName>
    </recommendedName>
</protein>
<dbReference type="AlphaFoldDB" id="N8XTX6"/>
<sequence length="299" mass="35310">MKQSNPQSLVSVVVPCYNHENYVEGCIQSIIEQTYQNIELIIIDDGSKDNSVEKIQQIIPRCIERFSRFEFRKRSNKGLTATLNEALEWCKGEYYIVIASDDLMLEDRVIKQVEFLAKNLDFYACSGSQLMIDEFGSILSESKQKHIIKKEVIKTKNNIFSSSNNIYSPTTMFRMSAIVELGYYDEDILIEDLYVFYMAAHYGMKHYQMTDILTKYRVHGSNNHKRFIWMHENKLKILSKFEQFEEYEQLKKLVYLEGFYSIARYSDKGYAKKMLKDVVRYFYSPLFLFGCIFLLKNKD</sequence>
<dbReference type="Proteomes" id="UP000013209">
    <property type="component" value="Unassembled WGS sequence"/>
</dbReference>
<keyword evidence="1" id="KW-0812">Transmembrane</keyword>
<evidence type="ECO:0000256" key="1">
    <source>
        <dbReference type="SAM" id="Phobius"/>
    </source>
</evidence>
<dbReference type="EMBL" id="APPH01000004">
    <property type="protein sequence ID" value="ENV10510.1"/>
    <property type="molecule type" value="Genomic_DNA"/>
</dbReference>
<feature type="transmembrane region" description="Helical" evidence="1">
    <location>
        <begin position="278"/>
        <end position="295"/>
    </location>
</feature>
<dbReference type="PANTHER" id="PTHR43685:SF2">
    <property type="entry name" value="GLYCOSYLTRANSFERASE 2-LIKE DOMAIN-CONTAINING PROTEIN"/>
    <property type="match status" value="1"/>
</dbReference>
<feature type="domain" description="Glycosyltransferase 2-like" evidence="2">
    <location>
        <begin position="11"/>
        <end position="168"/>
    </location>
</feature>
<proteinExistence type="predicted"/>
<keyword evidence="1" id="KW-1133">Transmembrane helix</keyword>
<organism evidence="3 4">
    <name type="scientific">Acinetobacter higginsii</name>
    <dbReference type="NCBI Taxonomy" id="70347"/>
    <lineage>
        <taxon>Bacteria</taxon>
        <taxon>Pseudomonadati</taxon>
        <taxon>Pseudomonadota</taxon>
        <taxon>Gammaproteobacteria</taxon>
        <taxon>Moraxellales</taxon>
        <taxon>Moraxellaceae</taxon>
        <taxon>Acinetobacter</taxon>
    </lineage>
</organism>
<reference evidence="3 4" key="1">
    <citation type="submission" date="2013-02" db="EMBL/GenBank/DDBJ databases">
        <title>The Genome Sequence of Acinetobacter sp. CIP 56.2.</title>
        <authorList>
            <consortium name="The Broad Institute Genome Sequencing Platform"/>
            <consortium name="The Broad Institute Genome Sequencing Center for Infectious Disease"/>
            <person name="Cerqueira G."/>
            <person name="Feldgarden M."/>
            <person name="Courvalin P."/>
            <person name="Perichon B."/>
            <person name="Grillot-Courvalin C."/>
            <person name="Clermont D."/>
            <person name="Rocha E."/>
            <person name="Yoon E.-J."/>
            <person name="Nemec A."/>
            <person name="Walker B."/>
            <person name="Young S.K."/>
            <person name="Zeng Q."/>
            <person name="Gargeya S."/>
            <person name="Fitzgerald M."/>
            <person name="Haas B."/>
            <person name="Abouelleil A."/>
            <person name="Alvarado L."/>
            <person name="Arachchi H.M."/>
            <person name="Berlin A.M."/>
            <person name="Chapman S.B."/>
            <person name="Dewar J."/>
            <person name="Goldberg J."/>
            <person name="Griggs A."/>
            <person name="Gujja S."/>
            <person name="Hansen M."/>
            <person name="Howarth C."/>
            <person name="Imamovic A."/>
            <person name="Larimer J."/>
            <person name="McCowan C."/>
            <person name="Murphy C."/>
            <person name="Neiman D."/>
            <person name="Pearson M."/>
            <person name="Priest M."/>
            <person name="Roberts A."/>
            <person name="Saif S."/>
            <person name="Shea T."/>
            <person name="Sisk P."/>
            <person name="Sykes S."/>
            <person name="Wortman J."/>
            <person name="Nusbaum C."/>
            <person name="Birren B."/>
        </authorList>
    </citation>
    <scope>NUCLEOTIDE SEQUENCE [LARGE SCALE GENOMIC DNA]</scope>
    <source>
        <strain evidence="3 4">CIP 56.2</strain>
    </source>
</reference>
<evidence type="ECO:0000313" key="4">
    <source>
        <dbReference type="Proteomes" id="UP000013209"/>
    </source>
</evidence>
<dbReference type="eggNOG" id="COG1215">
    <property type="taxonomic scope" value="Bacteria"/>
</dbReference>
<evidence type="ECO:0000259" key="2">
    <source>
        <dbReference type="Pfam" id="PF00535"/>
    </source>
</evidence>
<dbReference type="Pfam" id="PF00535">
    <property type="entry name" value="Glycos_transf_2"/>
    <property type="match status" value="1"/>
</dbReference>
<gene>
    <name evidence="3" type="ORF">F966_00274</name>
</gene>
<dbReference type="HOGENOM" id="CLU_025996_0_4_6"/>
<dbReference type="SUPFAM" id="SSF53448">
    <property type="entry name" value="Nucleotide-diphospho-sugar transferases"/>
    <property type="match status" value="1"/>
</dbReference>
<dbReference type="RefSeq" id="WP_004801796.1">
    <property type="nucleotide sequence ID" value="NZ_KB849439.1"/>
</dbReference>
<dbReference type="STRING" id="1144672.F966_00274"/>